<dbReference type="Pfam" id="PF01081">
    <property type="entry name" value="Aldolase"/>
    <property type="match status" value="1"/>
</dbReference>
<dbReference type="NCBIfam" id="TIGR01182">
    <property type="entry name" value="eda"/>
    <property type="match status" value="1"/>
</dbReference>
<comment type="subunit">
    <text evidence="3">Homotrimer.</text>
</comment>
<dbReference type="RefSeq" id="WP_275473914.1">
    <property type="nucleotide sequence ID" value="NZ_CP162940.1"/>
</dbReference>
<dbReference type="EMBL" id="JBDXSU010000010">
    <property type="protein sequence ID" value="MFB5191300.1"/>
    <property type="molecule type" value="Genomic_DNA"/>
</dbReference>
<gene>
    <name evidence="6" type="ORF">KKP3000_000071</name>
</gene>
<keyword evidence="4" id="KW-0456">Lyase</keyword>
<organism evidence="6 7">
    <name type="scientific">Alicyclobacillus fastidiosus</name>
    <dbReference type="NCBI Taxonomy" id="392011"/>
    <lineage>
        <taxon>Bacteria</taxon>
        <taxon>Bacillati</taxon>
        <taxon>Bacillota</taxon>
        <taxon>Bacilli</taxon>
        <taxon>Bacillales</taxon>
        <taxon>Alicyclobacillaceae</taxon>
        <taxon>Alicyclobacillus</taxon>
    </lineage>
</organism>
<keyword evidence="5" id="KW-0119">Carbohydrate metabolism</keyword>
<sequence>MSDVITSRLQETGVVAIIRGIDTGAIHPLVQALYDGGIRLVEVTLNTEGALEAITSVLARFGDSMSVGAGTVLDEQAAVAAKAHGAQFFVTPNVDERVIQVGVEANIPVMAGALTPTEIYRAYRAGAKFVKVFPAGTMGARYIKEVRGPLANVPLMAVGGVTLENAGEFFAAGVVALGLGGSLIDKAAVERGDFDAIRETARSFVELYRTHSV</sequence>
<evidence type="ECO:0000256" key="3">
    <source>
        <dbReference type="ARBA" id="ARBA00011233"/>
    </source>
</evidence>
<proteinExistence type="inferred from homology"/>
<protein>
    <submittedName>
        <fullName evidence="6">Bifunctional 4-hydroxy-2-oxoglutarate aldolase/2-dehydro-3-deoxy-phosphogluconate aldolase</fullName>
    </submittedName>
</protein>
<comment type="pathway">
    <text evidence="1">Carbohydrate acid metabolism.</text>
</comment>
<dbReference type="InterPro" id="IPR013785">
    <property type="entry name" value="Aldolase_TIM"/>
</dbReference>
<evidence type="ECO:0000313" key="6">
    <source>
        <dbReference type="EMBL" id="MFB5191300.1"/>
    </source>
</evidence>
<dbReference type="Proteomes" id="UP001579974">
    <property type="component" value="Unassembled WGS sequence"/>
</dbReference>
<dbReference type="Gene3D" id="3.20.20.70">
    <property type="entry name" value="Aldolase class I"/>
    <property type="match status" value="1"/>
</dbReference>
<dbReference type="CDD" id="cd00452">
    <property type="entry name" value="KDPG_aldolase"/>
    <property type="match status" value="1"/>
</dbReference>
<evidence type="ECO:0000256" key="5">
    <source>
        <dbReference type="ARBA" id="ARBA00023277"/>
    </source>
</evidence>
<evidence type="ECO:0000256" key="1">
    <source>
        <dbReference type="ARBA" id="ARBA00004761"/>
    </source>
</evidence>
<evidence type="ECO:0000313" key="7">
    <source>
        <dbReference type="Proteomes" id="UP001579974"/>
    </source>
</evidence>
<accession>A0ABV5AGB2</accession>
<evidence type="ECO:0000256" key="2">
    <source>
        <dbReference type="ARBA" id="ARBA00006906"/>
    </source>
</evidence>
<keyword evidence="7" id="KW-1185">Reference proteome</keyword>
<dbReference type="InterPro" id="IPR000887">
    <property type="entry name" value="Aldlse_KDPG_KHG"/>
</dbReference>
<dbReference type="PANTHER" id="PTHR30246">
    <property type="entry name" value="2-KETO-3-DEOXY-6-PHOSPHOGLUCONATE ALDOLASE"/>
    <property type="match status" value="1"/>
</dbReference>
<evidence type="ECO:0000256" key="4">
    <source>
        <dbReference type="ARBA" id="ARBA00023239"/>
    </source>
</evidence>
<dbReference type="SUPFAM" id="SSF51569">
    <property type="entry name" value="Aldolase"/>
    <property type="match status" value="1"/>
</dbReference>
<comment type="caution">
    <text evidence="6">The sequence shown here is derived from an EMBL/GenBank/DDBJ whole genome shotgun (WGS) entry which is preliminary data.</text>
</comment>
<dbReference type="PANTHER" id="PTHR30246:SF1">
    <property type="entry name" value="2-DEHYDRO-3-DEOXY-6-PHOSPHOGALACTONATE ALDOLASE-RELATED"/>
    <property type="match status" value="1"/>
</dbReference>
<comment type="similarity">
    <text evidence="2">Belongs to the KHG/KDPG aldolase family.</text>
</comment>
<reference evidence="6 7" key="1">
    <citation type="journal article" date="2024" name="Int. J. Mol. Sci.">
        <title>Exploration of Alicyclobacillus spp. Genome in Search of Antibiotic Resistance.</title>
        <authorList>
            <person name="Bucka-Kolendo J."/>
            <person name="Kiousi D.E."/>
            <person name="Dekowska A."/>
            <person name="Mikolajczuk-Szczyrba A."/>
            <person name="Karadedos D.M."/>
            <person name="Michael P."/>
            <person name="Galanis A."/>
            <person name="Sokolowska B."/>
        </authorList>
    </citation>
    <scope>NUCLEOTIDE SEQUENCE [LARGE SCALE GENOMIC DNA]</scope>
    <source>
        <strain evidence="6 7">KKP 3000</strain>
    </source>
</reference>
<name>A0ABV5AGB2_9BACL</name>